<dbReference type="EMBL" id="JAHKNG010000057">
    <property type="protein sequence ID" value="MBU3032120.1"/>
    <property type="molecule type" value="Genomic_DNA"/>
</dbReference>
<keyword evidence="3" id="KW-1185">Reference proteome</keyword>
<gene>
    <name evidence="2" type="ORF">KNW02_18680</name>
</gene>
<comment type="caution">
    <text evidence="2">The sequence shown here is derived from an EMBL/GenBank/DDBJ whole genome shotgun (WGS) entry which is preliminary data.</text>
</comment>
<protein>
    <submittedName>
        <fullName evidence="2">Uncharacterized protein</fullName>
    </submittedName>
</protein>
<feature type="region of interest" description="Disordered" evidence="1">
    <location>
        <begin position="1"/>
        <end position="31"/>
    </location>
</feature>
<sequence length="225" mass="24034">MSTHVASKRADAAQDPFKKVSKARKSAEKPKEATAILLGEHSRYQIKSGWLAGTFVARAFPKPPTTARGMIAEATGATEEAAISALHEVIDAREDRRTAERRRDLQNGVDVPSVEEYVEAVRQITLSGPQRAMLTALSLADEDGLTDARIAYAAGYKSEASANKSFAATGLLIAEYLSAGSQADDAPGTPEGTALLGFRGITASEEDTGNWILHPELRQAVRLAL</sequence>
<accession>A0ABS6ANG6</accession>
<feature type="compositionally biased region" description="Basic and acidic residues" evidence="1">
    <location>
        <begin position="8"/>
        <end position="18"/>
    </location>
</feature>
<dbReference type="RefSeq" id="WP_216034718.1">
    <property type="nucleotide sequence ID" value="NZ_JAHKNG010000057.1"/>
</dbReference>
<organism evidence="2 3">
    <name type="scientific">Paracoccus marinaquae</name>
    <dbReference type="NCBI Taxonomy" id="2841926"/>
    <lineage>
        <taxon>Bacteria</taxon>
        <taxon>Pseudomonadati</taxon>
        <taxon>Pseudomonadota</taxon>
        <taxon>Alphaproteobacteria</taxon>
        <taxon>Rhodobacterales</taxon>
        <taxon>Paracoccaceae</taxon>
        <taxon>Paracoccus</taxon>
    </lineage>
</organism>
<reference evidence="2" key="1">
    <citation type="submission" date="2021-06" db="EMBL/GenBank/DDBJ databases">
        <title>Paracoccus bacterium XHP0099 sp. nov., isolated from the surface waters of the Yellow Sea.</title>
        <authorList>
            <person name="Xue H."/>
            <person name="Zhang D."/>
        </authorList>
    </citation>
    <scope>NUCLEOTIDE SEQUENCE</scope>
    <source>
        <strain evidence="2">XHP0099</strain>
    </source>
</reference>
<evidence type="ECO:0000313" key="3">
    <source>
        <dbReference type="Proteomes" id="UP001166191"/>
    </source>
</evidence>
<proteinExistence type="predicted"/>
<evidence type="ECO:0000256" key="1">
    <source>
        <dbReference type="SAM" id="MobiDB-lite"/>
    </source>
</evidence>
<name>A0ABS6ANG6_9RHOB</name>
<evidence type="ECO:0000313" key="2">
    <source>
        <dbReference type="EMBL" id="MBU3032120.1"/>
    </source>
</evidence>
<dbReference type="Proteomes" id="UP001166191">
    <property type="component" value="Unassembled WGS sequence"/>
</dbReference>